<name>A0ABW3JT06_9FLAO</name>
<proteinExistence type="predicted"/>
<dbReference type="Pfam" id="PF14907">
    <property type="entry name" value="NTP_transf_5"/>
    <property type="match status" value="1"/>
</dbReference>
<dbReference type="RefSeq" id="WP_386107112.1">
    <property type="nucleotide sequence ID" value="NZ_JBHTJR010000045.1"/>
</dbReference>
<organism evidence="1 2">
    <name type="scientific">Tenacibaculum geojense</name>
    <dbReference type="NCBI Taxonomy" id="915352"/>
    <lineage>
        <taxon>Bacteria</taxon>
        <taxon>Pseudomonadati</taxon>
        <taxon>Bacteroidota</taxon>
        <taxon>Flavobacteriia</taxon>
        <taxon>Flavobacteriales</taxon>
        <taxon>Flavobacteriaceae</taxon>
        <taxon>Tenacibaculum</taxon>
    </lineage>
</organism>
<accession>A0ABW3JT06</accession>
<protein>
    <submittedName>
        <fullName evidence="1">Nucleotidyltransferase family protein</fullName>
    </submittedName>
</protein>
<dbReference type="Proteomes" id="UP001597062">
    <property type="component" value="Unassembled WGS sequence"/>
</dbReference>
<dbReference type="InterPro" id="IPR039498">
    <property type="entry name" value="NTP_transf_5"/>
</dbReference>
<sequence length="355" mass="42024">MNYKNTLLFISKCLTINHESKNKKEIEHQLLNTDINWDFVVKVSTTHYVFPALYCNLKRANLLNYVPNELVNYMIHISDLNRNRNQQIITQAHEINNILLKHKIIPIFLKGTANLLEGLYNDITERMVGDIDFLVEDKHYKTTIKILQEHGYSEHNPIHKNTPIEHRHYPKMVKSGKIASIEVHKAMVSHEKFNEFDYEFVSKSFRKINNFHLLSAQNSLVLTCINKQLNDKGYQFKSIALRNAYDLFLQSKKTDSLQAIKQLNHADVLNNFLYSSYLLFNKPKSITYQNSENANKFVEKQWYWLENPEKYGRFKKITQFKILLKHRAGIIIKSLYNKKFRNYTVSKIKSMFLTR</sequence>
<reference evidence="2" key="1">
    <citation type="journal article" date="2019" name="Int. J. Syst. Evol. Microbiol.">
        <title>The Global Catalogue of Microorganisms (GCM) 10K type strain sequencing project: providing services to taxonomists for standard genome sequencing and annotation.</title>
        <authorList>
            <consortium name="The Broad Institute Genomics Platform"/>
            <consortium name="The Broad Institute Genome Sequencing Center for Infectious Disease"/>
            <person name="Wu L."/>
            <person name="Ma J."/>
        </authorList>
    </citation>
    <scope>NUCLEOTIDE SEQUENCE [LARGE SCALE GENOMIC DNA]</scope>
    <source>
        <strain evidence="2">CCUG 60527</strain>
    </source>
</reference>
<evidence type="ECO:0000313" key="1">
    <source>
        <dbReference type="EMBL" id="MFD0993149.1"/>
    </source>
</evidence>
<keyword evidence="2" id="KW-1185">Reference proteome</keyword>
<dbReference type="EMBL" id="JBHTJR010000045">
    <property type="protein sequence ID" value="MFD0993149.1"/>
    <property type="molecule type" value="Genomic_DNA"/>
</dbReference>
<evidence type="ECO:0000313" key="2">
    <source>
        <dbReference type="Proteomes" id="UP001597062"/>
    </source>
</evidence>
<gene>
    <name evidence="1" type="ORF">ACFQ1U_08025</name>
</gene>
<comment type="caution">
    <text evidence="1">The sequence shown here is derived from an EMBL/GenBank/DDBJ whole genome shotgun (WGS) entry which is preliminary data.</text>
</comment>